<dbReference type="PROSITE" id="PS50088">
    <property type="entry name" value="ANK_REPEAT"/>
    <property type="match status" value="2"/>
</dbReference>
<evidence type="ECO:0000313" key="5">
    <source>
        <dbReference type="Proteomes" id="UP000475325"/>
    </source>
</evidence>
<dbReference type="SUPFAM" id="SSF48403">
    <property type="entry name" value="Ankyrin repeat"/>
    <property type="match status" value="1"/>
</dbReference>
<sequence>MSGGHRYRWLKGEHSPNTPFASAKKGDRDVVELLLETNIANPSVKDSDGRTLLLWATVYNHEAVIDQLVKAGAQLDYKGVDGSILLYRAVSEGNESAVESLYEAGVRLDSDILQTQWFWERGVIEHLDSSVIPGFRKDGILIVDPISWAVDRGYEGIVKFLIKNGSATDFEIRNGWRPLSLAIEDGNAAIVRILLDQKVATNFDYNLEINSNILNPRLERVPLSRAAEKGDEAIVELLLEYGAKPDLKDRAGGTPLSRAANTTIRNIIRVYYDFDRSC</sequence>
<evidence type="ECO:0000256" key="3">
    <source>
        <dbReference type="PROSITE-ProRule" id="PRU00023"/>
    </source>
</evidence>
<dbReference type="PANTHER" id="PTHR24198:SF165">
    <property type="entry name" value="ANKYRIN REPEAT-CONTAINING PROTEIN-RELATED"/>
    <property type="match status" value="1"/>
</dbReference>
<dbReference type="AlphaFoldDB" id="A0A7C8N4Q7"/>
<dbReference type="PANTHER" id="PTHR24198">
    <property type="entry name" value="ANKYRIN REPEAT AND PROTEIN KINASE DOMAIN-CONTAINING PROTEIN"/>
    <property type="match status" value="1"/>
</dbReference>
<evidence type="ECO:0000256" key="2">
    <source>
        <dbReference type="ARBA" id="ARBA00023043"/>
    </source>
</evidence>
<accession>A0A7C8N4Q7</accession>
<dbReference type="PROSITE" id="PS50297">
    <property type="entry name" value="ANK_REP_REGION"/>
    <property type="match status" value="1"/>
</dbReference>
<dbReference type="Gene3D" id="1.25.40.20">
    <property type="entry name" value="Ankyrin repeat-containing domain"/>
    <property type="match status" value="2"/>
</dbReference>
<gene>
    <name evidence="4" type="ORF">TWF102_010211</name>
</gene>
<dbReference type="InterPro" id="IPR036770">
    <property type="entry name" value="Ankyrin_rpt-contain_sf"/>
</dbReference>
<keyword evidence="1" id="KW-0677">Repeat</keyword>
<reference evidence="4 5" key="1">
    <citation type="submission" date="2019-06" db="EMBL/GenBank/DDBJ databases">
        <authorList>
            <person name="Palmer J.M."/>
        </authorList>
    </citation>
    <scope>NUCLEOTIDE SEQUENCE [LARGE SCALE GENOMIC DNA]</scope>
    <source>
        <strain evidence="4 5">TWF102</strain>
    </source>
</reference>
<evidence type="ECO:0000313" key="4">
    <source>
        <dbReference type="EMBL" id="KAF3088308.1"/>
    </source>
</evidence>
<keyword evidence="2 3" id="KW-0040">ANK repeat</keyword>
<name>A0A7C8N4Q7_ORBOL</name>
<dbReference type="InterPro" id="IPR002110">
    <property type="entry name" value="Ankyrin_rpt"/>
</dbReference>
<dbReference type="EMBL" id="WIQW01000072">
    <property type="protein sequence ID" value="KAF3088308.1"/>
    <property type="molecule type" value="Genomic_DNA"/>
</dbReference>
<comment type="caution">
    <text evidence="4">The sequence shown here is derived from an EMBL/GenBank/DDBJ whole genome shotgun (WGS) entry which is preliminary data.</text>
</comment>
<dbReference type="Proteomes" id="UP000475325">
    <property type="component" value="Unassembled WGS sequence"/>
</dbReference>
<dbReference type="SMART" id="SM00248">
    <property type="entry name" value="ANK"/>
    <property type="match status" value="5"/>
</dbReference>
<proteinExistence type="predicted"/>
<feature type="repeat" description="ANK" evidence="3">
    <location>
        <begin position="218"/>
        <end position="250"/>
    </location>
</feature>
<protein>
    <submittedName>
        <fullName evidence="4">Uncharacterized protein</fullName>
    </submittedName>
</protein>
<dbReference type="Pfam" id="PF12796">
    <property type="entry name" value="Ank_2"/>
    <property type="match status" value="2"/>
</dbReference>
<organism evidence="4 5">
    <name type="scientific">Orbilia oligospora</name>
    <name type="common">Nematode-trapping fungus</name>
    <name type="synonym">Arthrobotrys oligospora</name>
    <dbReference type="NCBI Taxonomy" id="2813651"/>
    <lineage>
        <taxon>Eukaryota</taxon>
        <taxon>Fungi</taxon>
        <taxon>Dikarya</taxon>
        <taxon>Ascomycota</taxon>
        <taxon>Pezizomycotina</taxon>
        <taxon>Orbiliomycetes</taxon>
        <taxon>Orbiliales</taxon>
        <taxon>Orbiliaceae</taxon>
        <taxon>Orbilia</taxon>
    </lineage>
</organism>
<evidence type="ECO:0000256" key="1">
    <source>
        <dbReference type="ARBA" id="ARBA00022737"/>
    </source>
</evidence>
<feature type="repeat" description="ANK" evidence="3">
    <location>
        <begin position="48"/>
        <end position="80"/>
    </location>
</feature>